<dbReference type="EnsemblMetazoa" id="AALB009395-RA">
    <property type="protein sequence ID" value="AALB009395-PA"/>
    <property type="gene ID" value="AALB009395"/>
</dbReference>
<name>A0A182FS69_ANOAL</name>
<organism evidence="2 3">
    <name type="scientific">Anopheles albimanus</name>
    <name type="common">New world malaria mosquito</name>
    <dbReference type="NCBI Taxonomy" id="7167"/>
    <lineage>
        <taxon>Eukaryota</taxon>
        <taxon>Metazoa</taxon>
        <taxon>Ecdysozoa</taxon>
        <taxon>Arthropoda</taxon>
        <taxon>Hexapoda</taxon>
        <taxon>Insecta</taxon>
        <taxon>Pterygota</taxon>
        <taxon>Neoptera</taxon>
        <taxon>Endopterygota</taxon>
        <taxon>Diptera</taxon>
        <taxon>Nematocera</taxon>
        <taxon>Culicoidea</taxon>
        <taxon>Culicidae</taxon>
        <taxon>Anophelinae</taxon>
        <taxon>Anopheles</taxon>
    </lineage>
</organism>
<keyword evidence="3" id="KW-1185">Reference proteome</keyword>
<feature type="compositionally biased region" description="Low complexity" evidence="1">
    <location>
        <begin position="142"/>
        <end position="161"/>
    </location>
</feature>
<protein>
    <submittedName>
        <fullName evidence="2">Uncharacterized protein</fullName>
    </submittedName>
</protein>
<accession>A0A182FS69</accession>
<dbReference type="VEuPathDB" id="VectorBase:AALB009395"/>
<evidence type="ECO:0000313" key="2">
    <source>
        <dbReference type="EnsemblMetazoa" id="AALB009395-PA"/>
    </source>
</evidence>
<dbReference type="Proteomes" id="UP000069272">
    <property type="component" value="Chromosome 2R"/>
</dbReference>
<reference evidence="2" key="2">
    <citation type="submission" date="2022-08" db="UniProtKB">
        <authorList>
            <consortium name="EnsemblMetazoa"/>
        </authorList>
    </citation>
    <scope>IDENTIFICATION</scope>
    <source>
        <strain evidence="2">STECLA/ALBI9_A</strain>
    </source>
</reference>
<feature type="compositionally biased region" description="Basic residues" evidence="1">
    <location>
        <begin position="264"/>
        <end position="277"/>
    </location>
</feature>
<feature type="compositionally biased region" description="Basic and acidic residues" evidence="1">
    <location>
        <begin position="177"/>
        <end position="193"/>
    </location>
</feature>
<proteinExistence type="predicted"/>
<dbReference type="AlphaFoldDB" id="A0A182FS69"/>
<sequence length="285" mass="29861">MAPGPGSCSRATLAEKEVNSLKEKLSTTDRSNSMDGSVAAAPPQPTTTTTTTTTSPAPTTATTMPPTTIIEQNGIAPPSPSTTPVSESGSLSGSITGQHQRPEVSASPPEPAEKGSRSSSSPVAIDAIERKQQLTTMGGAELNNSTPLLLNNNNCIGSSNNNHRRLAGGHRTPTPVEKMDCGDETNDEAKQVTKEPVSGAYHSNASNGDGDAGAHSINGEQAECKDDGRKEETASLKEPVLDAGRERRSLSEELSAKDREVNIKRTHPSHGAFRQHKMPGSISFD</sequence>
<reference evidence="2 3" key="1">
    <citation type="journal article" date="2017" name="G3 (Bethesda)">
        <title>The Physical Genome Mapping of Anopheles albimanus Corrected Scaffold Misassemblies and Identified Interarm Rearrangements in Genus Anopheles.</title>
        <authorList>
            <person name="Artemov G.N."/>
            <person name="Peery A.N."/>
            <person name="Jiang X."/>
            <person name="Tu Z."/>
            <person name="Stegniy V.N."/>
            <person name="Sharakhova M.V."/>
            <person name="Sharakhov I.V."/>
        </authorList>
    </citation>
    <scope>NUCLEOTIDE SEQUENCE [LARGE SCALE GENOMIC DNA]</scope>
    <source>
        <strain evidence="2 3">ALBI9_A</strain>
    </source>
</reference>
<evidence type="ECO:0000256" key="1">
    <source>
        <dbReference type="SAM" id="MobiDB-lite"/>
    </source>
</evidence>
<dbReference type="VEuPathDB" id="VectorBase:AALB20_036802"/>
<feature type="region of interest" description="Disordered" evidence="1">
    <location>
        <begin position="1"/>
        <end position="285"/>
    </location>
</feature>
<evidence type="ECO:0000313" key="3">
    <source>
        <dbReference type="Proteomes" id="UP000069272"/>
    </source>
</evidence>
<feature type="compositionally biased region" description="Basic and acidic residues" evidence="1">
    <location>
        <begin position="13"/>
        <end position="27"/>
    </location>
</feature>
<feature type="compositionally biased region" description="Low complexity" evidence="1">
    <location>
        <begin position="46"/>
        <end position="68"/>
    </location>
</feature>
<feature type="compositionally biased region" description="Basic and acidic residues" evidence="1">
    <location>
        <begin position="222"/>
        <end position="263"/>
    </location>
</feature>